<evidence type="ECO:0000256" key="1">
    <source>
        <dbReference type="ARBA" id="ARBA00004651"/>
    </source>
</evidence>
<proteinExistence type="predicted"/>
<protein>
    <submittedName>
        <fullName evidence="7">YjgP/YjgQ family permease</fullName>
    </submittedName>
</protein>
<accession>A0AA96WJU8</accession>
<evidence type="ECO:0000256" key="5">
    <source>
        <dbReference type="ARBA" id="ARBA00023136"/>
    </source>
</evidence>
<feature type="transmembrane region" description="Helical" evidence="6">
    <location>
        <begin position="51"/>
        <end position="73"/>
    </location>
</feature>
<feature type="transmembrane region" description="Helical" evidence="6">
    <location>
        <begin position="288"/>
        <end position="305"/>
    </location>
</feature>
<comment type="subcellular location">
    <subcellularLocation>
        <location evidence="1">Cell membrane</location>
        <topology evidence="1">Multi-pass membrane protein</topology>
    </subcellularLocation>
</comment>
<sequence>MDRYIATELIPPFLFGVGAFSSLGVSIDALFELIRRVTESGLPISVAVQVLLLKFPQFIAYAFPMSILLANLMTYSRLSSDSELTALKACGVSVYRMILPALLVCLLVTGLTFAFNELIVPSANYQATLTLARALNDENPSFQERNILYQEFRQEEVDGEKEDTLSRLFYAKEFDGERMRGLTILDFSQEGLNQIVSAKSATWNGSEKAWDFRNGTIYVVSPDGSFRNIVKFEEQQLKLPRGPLDLASQPRDYDEMNIAQSLEYLELLQQSGSEDKIQKLKVRIQQRYALPFVCVAFGLVGAALGSRLDRGGRSTSFAISLVIIFTYYLLTVIFGSIAQLGMITPFLGAWLPNIFGLTAAFLLLARSSR</sequence>
<keyword evidence="5 6" id="KW-0472">Membrane</keyword>
<keyword evidence="2" id="KW-1003">Cell membrane</keyword>
<feature type="transmembrane region" description="Helical" evidence="6">
    <location>
        <begin position="343"/>
        <end position="365"/>
    </location>
</feature>
<evidence type="ECO:0000256" key="6">
    <source>
        <dbReference type="SAM" id="Phobius"/>
    </source>
</evidence>
<feature type="transmembrane region" description="Helical" evidence="6">
    <location>
        <begin position="317"/>
        <end position="337"/>
    </location>
</feature>
<organism evidence="7">
    <name type="scientific">Leptolyngbya sp. NK1-12</name>
    <dbReference type="NCBI Taxonomy" id="2547451"/>
    <lineage>
        <taxon>Bacteria</taxon>
        <taxon>Bacillati</taxon>
        <taxon>Cyanobacteriota</taxon>
        <taxon>Cyanophyceae</taxon>
        <taxon>Leptolyngbyales</taxon>
        <taxon>Leptolyngbyaceae</taxon>
        <taxon>Leptolyngbya group</taxon>
        <taxon>Leptolyngbya</taxon>
    </lineage>
</organism>
<keyword evidence="3 6" id="KW-0812">Transmembrane</keyword>
<dbReference type="Pfam" id="PF03739">
    <property type="entry name" value="LptF_LptG"/>
    <property type="match status" value="1"/>
</dbReference>
<dbReference type="PANTHER" id="PTHR33529:SF6">
    <property type="entry name" value="YJGP_YJGQ FAMILY PERMEASE"/>
    <property type="match status" value="1"/>
</dbReference>
<evidence type="ECO:0000313" key="7">
    <source>
        <dbReference type="EMBL" id="WNZ26499.1"/>
    </source>
</evidence>
<dbReference type="EMBL" id="CP053586">
    <property type="protein sequence ID" value="WNZ26499.1"/>
    <property type="molecule type" value="Genomic_DNA"/>
</dbReference>
<name>A0AA96WJU8_9CYAN</name>
<gene>
    <name evidence="7" type="ORF">HJG54_08265</name>
</gene>
<dbReference type="AlphaFoldDB" id="A0AA96WJU8"/>
<reference evidence="7" key="1">
    <citation type="submission" date="2020-05" db="EMBL/GenBank/DDBJ databases">
        <authorList>
            <person name="Zhu T."/>
            <person name="Keshari N."/>
            <person name="Lu X."/>
        </authorList>
    </citation>
    <scope>NUCLEOTIDE SEQUENCE</scope>
    <source>
        <strain evidence="7">NK1-12</strain>
    </source>
</reference>
<evidence type="ECO:0000256" key="3">
    <source>
        <dbReference type="ARBA" id="ARBA00022692"/>
    </source>
</evidence>
<feature type="transmembrane region" description="Helical" evidence="6">
    <location>
        <begin position="12"/>
        <end position="31"/>
    </location>
</feature>
<dbReference type="GO" id="GO:0015920">
    <property type="term" value="P:lipopolysaccharide transport"/>
    <property type="evidence" value="ECO:0007669"/>
    <property type="project" value="TreeGrafter"/>
</dbReference>
<evidence type="ECO:0000256" key="4">
    <source>
        <dbReference type="ARBA" id="ARBA00022989"/>
    </source>
</evidence>
<dbReference type="InterPro" id="IPR005495">
    <property type="entry name" value="LptG/LptF_permease"/>
</dbReference>
<keyword evidence="4 6" id="KW-1133">Transmembrane helix</keyword>
<evidence type="ECO:0000256" key="2">
    <source>
        <dbReference type="ARBA" id="ARBA00022475"/>
    </source>
</evidence>
<dbReference type="PANTHER" id="PTHR33529">
    <property type="entry name" value="SLR0882 PROTEIN-RELATED"/>
    <property type="match status" value="1"/>
</dbReference>
<feature type="transmembrane region" description="Helical" evidence="6">
    <location>
        <begin position="94"/>
        <end position="115"/>
    </location>
</feature>
<dbReference type="GO" id="GO:0043190">
    <property type="term" value="C:ATP-binding cassette (ABC) transporter complex"/>
    <property type="evidence" value="ECO:0007669"/>
    <property type="project" value="TreeGrafter"/>
</dbReference>